<dbReference type="OrthoDB" id="690639at2759"/>
<dbReference type="EMBL" id="JACEFO010001730">
    <property type="protein sequence ID" value="KAF8715721.1"/>
    <property type="molecule type" value="Genomic_DNA"/>
</dbReference>
<organism evidence="2 3">
    <name type="scientific">Digitaria exilis</name>
    <dbReference type="NCBI Taxonomy" id="1010633"/>
    <lineage>
        <taxon>Eukaryota</taxon>
        <taxon>Viridiplantae</taxon>
        <taxon>Streptophyta</taxon>
        <taxon>Embryophyta</taxon>
        <taxon>Tracheophyta</taxon>
        <taxon>Spermatophyta</taxon>
        <taxon>Magnoliopsida</taxon>
        <taxon>Liliopsida</taxon>
        <taxon>Poales</taxon>
        <taxon>Poaceae</taxon>
        <taxon>PACMAD clade</taxon>
        <taxon>Panicoideae</taxon>
        <taxon>Panicodae</taxon>
        <taxon>Paniceae</taxon>
        <taxon>Anthephorinae</taxon>
        <taxon>Digitaria</taxon>
    </lineage>
</organism>
<gene>
    <name evidence="2" type="ORF">HU200_026665</name>
</gene>
<accession>A0A835C6G8</accession>
<protein>
    <submittedName>
        <fullName evidence="2">Uncharacterized protein</fullName>
    </submittedName>
</protein>
<evidence type="ECO:0000313" key="3">
    <source>
        <dbReference type="Proteomes" id="UP000636709"/>
    </source>
</evidence>
<reference evidence="2" key="1">
    <citation type="submission" date="2020-07" db="EMBL/GenBank/DDBJ databases">
        <title>Genome sequence and genetic diversity analysis of an under-domesticated orphan crop, white fonio (Digitaria exilis).</title>
        <authorList>
            <person name="Bennetzen J.L."/>
            <person name="Chen S."/>
            <person name="Ma X."/>
            <person name="Wang X."/>
            <person name="Yssel A.E.J."/>
            <person name="Chaluvadi S.R."/>
            <person name="Johnson M."/>
            <person name="Gangashetty P."/>
            <person name="Hamidou F."/>
            <person name="Sanogo M.D."/>
            <person name="Zwaenepoel A."/>
            <person name="Wallace J."/>
            <person name="Van De Peer Y."/>
            <person name="Van Deynze A."/>
        </authorList>
    </citation>
    <scope>NUCLEOTIDE SEQUENCE</scope>
    <source>
        <tissue evidence="2">Leaves</tissue>
    </source>
</reference>
<dbReference type="Proteomes" id="UP000636709">
    <property type="component" value="Unassembled WGS sequence"/>
</dbReference>
<keyword evidence="3" id="KW-1185">Reference proteome</keyword>
<dbReference type="AlphaFoldDB" id="A0A835C6G8"/>
<evidence type="ECO:0000313" key="2">
    <source>
        <dbReference type="EMBL" id="KAF8715721.1"/>
    </source>
</evidence>
<proteinExistence type="predicted"/>
<comment type="caution">
    <text evidence="2">The sequence shown here is derived from an EMBL/GenBank/DDBJ whole genome shotgun (WGS) entry which is preliminary data.</text>
</comment>
<feature type="region of interest" description="Disordered" evidence="1">
    <location>
        <begin position="1"/>
        <end position="29"/>
    </location>
</feature>
<evidence type="ECO:0000256" key="1">
    <source>
        <dbReference type="SAM" id="MobiDB-lite"/>
    </source>
</evidence>
<sequence>MQFEGDLVLRVPPSPSTGNGGDSMAVEEPAVVPRGFTTASGRAARLMRSVPSPGVGH</sequence>
<name>A0A835C6G8_9POAL</name>